<dbReference type="PANTHER" id="PTHR42732:SF2">
    <property type="entry name" value="BETA-MANNOSIDASE"/>
    <property type="match status" value="1"/>
</dbReference>
<dbReference type="InterPro" id="IPR036156">
    <property type="entry name" value="Beta-gal/glucu_dom_sf"/>
</dbReference>
<dbReference type="PANTHER" id="PTHR42732">
    <property type="entry name" value="BETA-GALACTOSIDASE"/>
    <property type="match status" value="1"/>
</dbReference>
<feature type="domain" description="Beta-mannosidase-like galactose-binding" evidence="6">
    <location>
        <begin position="86"/>
        <end position="166"/>
    </location>
</feature>
<dbReference type="SUPFAM" id="SSF49303">
    <property type="entry name" value="beta-Galactosidase/glucuronidase domain"/>
    <property type="match status" value="1"/>
</dbReference>
<dbReference type="SUPFAM" id="SSF51445">
    <property type="entry name" value="(Trans)glycosidases"/>
    <property type="match status" value="1"/>
</dbReference>
<dbReference type="SUPFAM" id="SSF49785">
    <property type="entry name" value="Galactose-binding domain-like"/>
    <property type="match status" value="1"/>
</dbReference>
<dbReference type="Pfam" id="PF22666">
    <property type="entry name" value="Glyco_hydro_2_N2"/>
    <property type="match status" value="1"/>
</dbReference>
<name>A0AA40F9I6_9PEZI</name>
<organism evidence="7 8">
    <name type="scientific">Schizothecium vesticola</name>
    <dbReference type="NCBI Taxonomy" id="314040"/>
    <lineage>
        <taxon>Eukaryota</taxon>
        <taxon>Fungi</taxon>
        <taxon>Dikarya</taxon>
        <taxon>Ascomycota</taxon>
        <taxon>Pezizomycotina</taxon>
        <taxon>Sordariomycetes</taxon>
        <taxon>Sordariomycetidae</taxon>
        <taxon>Sordariales</taxon>
        <taxon>Schizotheciaceae</taxon>
        <taxon>Schizothecium</taxon>
    </lineage>
</organism>
<evidence type="ECO:0000259" key="4">
    <source>
        <dbReference type="Pfam" id="PF00703"/>
    </source>
</evidence>
<dbReference type="InterPro" id="IPR008979">
    <property type="entry name" value="Galactose-bd-like_sf"/>
</dbReference>
<evidence type="ECO:0000256" key="2">
    <source>
        <dbReference type="ARBA" id="ARBA00022801"/>
    </source>
</evidence>
<dbReference type="InterPro" id="IPR054593">
    <property type="entry name" value="Beta-mannosidase-like_N2"/>
</dbReference>
<dbReference type="GO" id="GO:0005975">
    <property type="term" value="P:carbohydrate metabolic process"/>
    <property type="evidence" value="ECO:0007669"/>
    <property type="project" value="InterPro"/>
</dbReference>
<accession>A0AA40F9I6</accession>
<evidence type="ECO:0000259" key="5">
    <source>
        <dbReference type="Pfam" id="PF02836"/>
    </source>
</evidence>
<dbReference type="Pfam" id="PF02836">
    <property type="entry name" value="Glyco_hydro_2_C"/>
    <property type="match status" value="1"/>
</dbReference>
<evidence type="ECO:0000313" key="8">
    <source>
        <dbReference type="Proteomes" id="UP001172155"/>
    </source>
</evidence>
<dbReference type="InterPro" id="IPR006103">
    <property type="entry name" value="Glyco_hydro_2_cat"/>
</dbReference>
<comment type="similarity">
    <text evidence="1">Belongs to the glycosyl hydrolase 2 family.</text>
</comment>
<comment type="caution">
    <text evidence="7">The sequence shown here is derived from an EMBL/GenBank/DDBJ whole genome shotgun (WGS) entry which is preliminary data.</text>
</comment>
<dbReference type="Proteomes" id="UP001172155">
    <property type="component" value="Unassembled WGS sequence"/>
</dbReference>
<feature type="domain" description="Glycoside hydrolase family 2 catalytic" evidence="5">
    <location>
        <begin position="345"/>
        <end position="472"/>
    </location>
</feature>
<evidence type="ECO:0000256" key="3">
    <source>
        <dbReference type="ARBA" id="ARBA00023295"/>
    </source>
</evidence>
<sequence length="615" mass="69525">MFNAVARVLCSAISTERLLDTPWTLRATENPWPQHPRPLLYRDRWQTLNGLWTYQKAFRGEDVHSPPTSPLARTALIPSCIESVISGLKEDSTSEVKYMWFARNFSLPIGWEATRAGQRILLHFEAVDYEATVFLNGNKVGFNRGGYFRFSIDITDSVSLDGSNELLAFVFDPTDADGYHIPNGKQTLTRSHIFYTPCSGIWQTVWLESVPDNYITSMDIAAGADGNVTATFYSSADGPSPVEISVLDNDGRTIAFQKNVVANRTFVFNVPSSQLQLWTPDTPRLYNLTVKMGDDIVSSYTGFRTISSGIVKGVRRPLLNGKFVFHFGTLDQGYWPDGIHVPPTLEAMEWDLLLLKRLGMNMVRKHIKIESDLFYYACDRLGLLVYQDMPSMKATVNVRDAIPTADDQAEFERQLDLMINEHKSYPSIVAWVLYNEGWGQIKLAYQPEIELAERVRKLDPTRLIDATSGWYDHRAGDFSDNHHYSEPQCGTPFYSDPSAPYDPKRIGFQGEFGGIGHVPPDESLWPVQGARDTINQTYELVADLAAYNYRSRVLLGLLRDQIALYACSGAVWTQTTDVEGEVNGLVSYDRRVVRVNETQWREDILALYRAAEARV</sequence>
<keyword evidence="8" id="KW-1185">Reference proteome</keyword>
<dbReference type="InterPro" id="IPR051913">
    <property type="entry name" value="GH2_Domain-Containing"/>
</dbReference>
<proteinExistence type="inferred from homology"/>
<evidence type="ECO:0000313" key="7">
    <source>
        <dbReference type="EMBL" id="KAK0753708.1"/>
    </source>
</evidence>
<protein>
    <submittedName>
        <fullName evidence="7">Family 2 putative glycosyl hydrolase</fullName>
    </submittedName>
</protein>
<dbReference type="InterPro" id="IPR013783">
    <property type="entry name" value="Ig-like_fold"/>
</dbReference>
<dbReference type="Gene3D" id="2.60.120.260">
    <property type="entry name" value="Galactose-binding domain-like"/>
    <property type="match status" value="1"/>
</dbReference>
<feature type="domain" description="Glycoside hydrolase family 2 immunoglobulin-like beta-sandwich" evidence="4">
    <location>
        <begin position="216"/>
        <end position="304"/>
    </location>
</feature>
<dbReference type="Pfam" id="PF00703">
    <property type="entry name" value="Glyco_hydro_2"/>
    <property type="match status" value="1"/>
</dbReference>
<evidence type="ECO:0000259" key="6">
    <source>
        <dbReference type="Pfam" id="PF22666"/>
    </source>
</evidence>
<keyword evidence="2 7" id="KW-0378">Hydrolase</keyword>
<keyword evidence="3" id="KW-0326">Glycosidase</keyword>
<dbReference type="Gene3D" id="3.20.20.80">
    <property type="entry name" value="Glycosidases"/>
    <property type="match status" value="1"/>
</dbReference>
<dbReference type="EMBL" id="JAUKUD010000001">
    <property type="protein sequence ID" value="KAK0753708.1"/>
    <property type="molecule type" value="Genomic_DNA"/>
</dbReference>
<gene>
    <name evidence="7" type="ORF">B0T18DRAFT_434350</name>
</gene>
<dbReference type="InterPro" id="IPR017853">
    <property type="entry name" value="GH"/>
</dbReference>
<dbReference type="AlphaFoldDB" id="A0AA40F9I6"/>
<dbReference type="InterPro" id="IPR006102">
    <property type="entry name" value="Ig-like_GH2"/>
</dbReference>
<dbReference type="Gene3D" id="2.60.40.10">
    <property type="entry name" value="Immunoglobulins"/>
    <property type="match status" value="1"/>
</dbReference>
<dbReference type="GO" id="GO:0004553">
    <property type="term" value="F:hydrolase activity, hydrolyzing O-glycosyl compounds"/>
    <property type="evidence" value="ECO:0007669"/>
    <property type="project" value="InterPro"/>
</dbReference>
<evidence type="ECO:0000256" key="1">
    <source>
        <dbReference type="ARBA" id="ARBA00007401"/>
    </source>
</evidence>
<reference evidence="7" key="1">
    <citation type="submission" date="2023-06" db="EMBL/GenBank/DDBJ databases">
        <title>Genome-scale phylogeny and comparative genomics of the fungal order Sordariales.</title>
        <authorList>
            <consortium name="Lawrence Berkeley National Laboratory"/>
            <person name="Hensen N."/>
            <person name="Bonometti L."/>
            <person name="Westerberg I."/>
            <person name="Brannstrom I.O."/>
            <person name="Guillou S."/>
            <person name="Cros-Aarteil S."/>
            <person name="Calhoun S."/>
            <person name="Haridas S."/>
            <person name="Kuo A."/>
            <person name="Mondo S."/>
            <person name="Pangilinan J."/>
            <person name="Riley R."/>
            <person name="LaButti K."/>
            <person name="Andreopoulos B."/>
            <person name="Lipzen A."/>
            <person name="Chen C."/>
            <person name="Yanf M."/>
            <person name="Daum C."/>
            <person name="Ng V."/>
            <person name="Clum A."/>
            <person name="Steindorff A."/>
            <person name="Ohm R."/>
            <person name="Martin F."/>
            <person name="Silar P."/>
            <person name="Natvig D."/>
            <person name="Lalanne C."/>
            <person name="Gautier V."/>
            <person name="Ament-velasquez S.L."/>
            <person name="Kruys A."/>
            <person name="Hutchinson M.I."/>
            <person name="Powell A.J."/>
            <person name="Barry K."/>
            <person name="Miller A.N."/>
            <person name="Grigoriev I.V."/>
            <person name="Debuchy R."/>
            <person name="Gladieux P."/>
            <person name="Thoren M.H."/>
            <person name="Johannesson H."/>
        </authorList>
    </citation>
    <scope>NUCLEOTIDE SEQUENCE</scope>
    <source>
        <strain evidence="7">SMH3187-1</strain>
    </source>
</reference>